<sequence length="475" mass="53585">MRGQRTIGCSKKRTVVQGCVVFGSVSVPEGTAALSIIRQRERLHCRRRRLGSALADKRGRHQPLHSAKDRNARAAARMNQTRDELRHTLRLFHHRAQHILVRGKGRCNRVGFSQFASQHIRTNQRQRSADPAQRRNTPGRIAQQHHRPVRPAIDLHLSQVIEPEVLRSLHPGQQTRHLPARAVERRPKKRLLLGNTVADRKVAATVHIKERPRRTAIVRTNPSTATAHRVIPTRGLTIGRRTRHGKECACHVHPARLILAGEHQLPRTRPDTLRNDQQIKTLLVTALERDRHTRLIMLDRDDTITKAIEGVGRRSLIQQAGEITTQHLKLGRRTIAVQPGQINLRRRAIVLIDPRQPRLAGIKLLHRLLKPHQTQHLPSRAAHIHILPAIAKGRRLLDNRDIAIALRQPPCSSAACDAGPGDENAARAALDALELVDKMASVRTNWLGVLGASCTTWWLCRKRWPVPLWASVDVG</sequence>
<feature type="region of interest" description="Disordered" evidence="1">
    <location>
        <begin position="55"/>
        <end position="80"/>
    </location>
</feature>
<reference evidence="2 3" key="1">
    <citation type="submission" date="2018-08" db="EMBL/GenBank/DDBJ databases">
        <title>Recombination of ecologically and evolutionarily significant loci maintains genetic cohesion in the Pseudomonas syringae species complex.</title>
        <authorList>
            <person name="Dillon M."/>
            <person name="Thakur S."/>
            <person name="Almeida R.N.D."/>
            <person name="Weir B.S."/>
            <person name="Guttman D.S."/>
        </authorList>
    </citation>
    <scope>NUCLEOTIDE SEQUENCE [LARGE SCALE GENOMIC DNA]</scope>
    <source>
        <strain evidence="2 3">ICMP 15201</strain>
    </source>
</reference>
<dbReference type="Proteomes" id="UP000269335">
    <property type="component" value="Unassembled WGS sequence"/>
</dbReference>
<dbReference type="AlphaFoldDB" id="A0AB37Q1U8"/>
<evidence type="ECO:0000313" key="2">
    <source>
        <dbReference type="EMBL" id="RMN75313.1"/>
    </source>
</evidence>
<evidence type="ECO:0000313" key="3">
    <source>
        <dbReference type="Proteomes" id="UP000269335"/>
    </source>
</evidence>
<organism evidence="2 3">
    <name type="scientific">Pseudomonas cannabina</name>
    <dbReference type="NCBI Taxonomy" id="86840"/>
    <lineage>
        <taxon>Bacteria</taxon>
        <taxon>Pseudomonadati</taxon>
        <taxon>Pseudomonadota</taxon>
        <taxon>Gammaproteobacteria</taxon>
        <taxon>Pseudomonadales</taxon>
        <taxon>Pseudomonadaceae</taxon>
        <taxon>Pseudomonas</taxon>
    </lineage>
</organism>
<accession>A0AB37Q1U8</accession>
<feature type="region of interest" description="Disordered" evidence="1">
    <location>
        <begin position="118"/>
        <end position="147"/>
    </location>
</feature>
<gene>
    <name evidence="2" type="ORF">ALQ53_04640</name>
</gene>
<evidence type="ECO:0000256" key="1">
    <source>
        <dbReference type="SAM" id="MobiDB-lite"/>
    </source>
</evidence>
<name>A0AB37Q1U8_PSECA</name>
<protein>
    <submittedName>
        <fullName evidence="2">Uncharacterized protein</fullName>
    </submittedName>
</protein>
<comment type="caution">
    <text evidence="2">The sequence shown here is derived from an EMBL/GenBank/DDBJ whole genome shotgun (WGS) entry which is preliminary data.</text>
</comment>
<proteinExistence type="predicted"/>
<dbReference type="EMBL" id="RBPH01000286">
    <property type="protein sequence ID" value="RMN75313.1"/>
    <property type="molecule type" value="Genomic_DNA"/>
</dbReference>